<feature type="transmembrane region" description="Helical" evidence="4">
    <location>
        <begin position="254"/>
        <end position="279"/>
    </location>
</feature>
<dbReference type="HOGENOM" id="CLU_001265_1_1_1"/>
<feature type="transmembrane region" description="Helical" evidence="4">
    <location>
        <begin position="122"/>
        <end position="142"/>
    </location>
</feature>
<dbReference type="GeneID" id="6347502"/>
<dbReference type="eggNOG" id="KOG2504">
    <property type="taxonomic scope" value="Eukaryota"/>
</dbReference>
<evidence type="ECO:0000313" key="6">
    <source>
        <dbReference type="Proteomes" id="UP000001471"/>
    </source>
</evidence>
<gene>
    <name evidence="5" type="ORF">PTRG_09213</name>
</gene>
<sequence length="466" mass="51180">MPSPSTPPTPTPPLNPTLDIEKLPSNIPSTTPPGPAPDGGPTAWLNCAGAFCIFFCCLGFTSCSLAGFIQFASGVVGGPGFDRWGVWIIRPATLLYILSLMLLSLCIHYPHFILTHALGFGWSIRIVAFIMMPFMLFVCMVLKPRFPPRKESKIWIGEPWRQGQYVGLVVALFFMMMGMWTPVFYIPVYAVRRGMTPLLASYLLAIINGASTLGRVIPGIIADRLGRVNMFTFAGLSTGVVVFCINVPTTNAGIIVYSVFFGFISGTIISSGSAAISLCAKDPRTLGTYMGMGMGVAAIAVLIGPPINGALLDRYGGFEQMSVFSGVMSVTGGLIALSAKFGTAEGIFGKWREPVGPGSDREMSKPKKPNPETLMKTPSLKKYKNGLEEKEPKEMRDGQGKEDYFLKVIFGALMGKLEPNSFRQKPMLEALLEKLYRKFVDKNTIRIMVRRPRIRKFMLDVHTRWL</sequence>
<dbReference type="SUPFAM" id="SSF103473">
    <property type="entry name" value="MFS general substrate transporter"/>
    <property type="match status" value="1"/>
</dbReference>
<evidence type="ECO:0008006" key="7">
    <source>
        <dbReference type="Google" id="ProtNLM"/>
    </source>
</evidence>
<dbReference type="PANTHER" id="PTHR11360:SF319">
    <property type="entry name" value="MAJOR FACILITATOR SUPERFAMILY (MFS) PROFILE DOMAIN-CONTAINING PROTEIN"/>
    <property type="match status" value="1"/>
</dbReference>
<feature type="transmembrane region" description="Helical" evidence="4">
    <location>
        <begin position="228"/>
        <end position="248"/>
    </location>
</feature>
<feature type="transmembrane region" description="Helical" evidence="4">
    <location>
        <begin position="286"/>
        <end position="303"/>
    </location>
</feature>
<dbReference type="OMA" id="MGVAPMT"/>
<organism evidence="5 6">
    <name type="scientific">Pyrenophora tritici-repentis (strain Pt-1C-BFP)</name>
    <name type="common">Wheat tan spot fungus</name>
    <name type="synonym">Drechslera tritici-repentis</name>
    <dbReference type="NCBI Taxonomy" id="426418"/>
    <lineage>
        <taxon>Eukaryota</taxon>
        <taxon>Fungi</taxon>
        <taxon>Dikarya</taxon>
        <taxon>Ascomycota</taxon>
        <taxon>Pezizomycotina</taxon>
        <taxon>Dothideomycetes</taxon>
        <taxon>Pleosporomycetidae</taxon>
        <taxon>Pleosporales</taxon>
        <taxon>Pleosporineae</taxon>
        <taxon>Pleosporaceae</taxon>
        <taxon>Pyrenophora</taxon>
    </lineage>
</organism>
<evidence type="ECO:0000313" key="5">
    <source>
        <dbReference type="EMBL" id="EDU42264.1"/>
    </source>
</evidence>
<dbReference type="GO" id="GO:0022857">
    <property type="term" value="F:transmembrane transporter activity"/>
    <property type="evidence" value="ECO:0007669"/>
    <property type="project" value="InterPro"/>
</dbReference>
<dbReference type="InterPro" id="IPR011701">
    <property type="entry name" value="MFS"/>
</dbReference>
<evidence type="ECO:0000256" key="1">
    <source>
        <dbReference type="ARBA" id="ARBA00004141"/>
    </source>
</evidence>
<feature type="transmembrane region" description="Helical" evidence="4">
    <location>
        <begin position="163"/>
        <end position="186"/>
    </location>
</feature>
<dbReference type="InterPro" id="IPR050327">
    <property type="entry name" value="Proton-linked_MCT"/>
</dbReference>
<dbReference type="AlphaFoldDB" id="B2WFE5"/>
<evidence type="ECO:0000256" key="2">
    <source>
        <dbReference type="ARBA" id="ARBA00006727"/>
    </source>
</evidence>
<evidence type="ECO:0000256" key="4">
    <source>
        <dbReference type="SAM" id="Phobius"/>
    </source>
</evidence>
<dbReference type="PANTHER" id="PTHR11360">
    <property type="entry name" value="MONOCARBOXYLATE TRANSPORTER"/>
    <property type="match status" value="1"/>
</dbReference>
<keyword evidence="4" id="KW-0812">Transmembrane</keyword>
<evidence type="ECO:0000256" key="3">
    <source>
        <dbReference type="SAM" id="MobiDB-lite"/>
    </source>
</evidence>
<feature type="transmembrane region" description="Helical" evidence="4">
    <location>
        <begin position="198"/>
        <end position="216"/>
    </location>
</feature>
<proteinExistence type="inferred from homology"/>
<dbReference type="InterPro" id="IPR036259">
    <property type="entry name" value="MFS_trans_sf"/>
</dbReference>
<dbReference type="Gene3D" id="1.20.1250.20">
    <property type="entry name" value="MFS general substrate transporter like domains"/>
    <property type="match status" value="1"/>
</dbReference>
<reference evidence="6" key="1">
    <citation type="journal article" date="2013" name="G3 (Bethesda)">
        <title>Comparative genomics of a plant-pathogenic fungus, Pyrenophora tritici-repentis, reveals transduplication and the impact of repeat elements on pathogenicity and population divergence.</title>
        <authorList>
            <person name="Manning V.A."/>
            <person name="Pandelova I."/>
            <person name="Dhillon B."/>
            <person name="Wilhelm L.J."/>
            <person name="Goodwin S.B."/>
            <person name="Berlin A.M."/>
            <person name="Figueroa M."/>
            <person name="Freitag M."/>
            <person name="Hane J.K."/>
            <person name="Henrissat B."/>
            <person name="Holman W.H."/>
            <person name="Kodira C.D."/>
            <person name="Martin J."/>
            <person name="Oliver R.P."/>
            <person name="Robbertse B."/>
            <person name="Schackwitz W."/>
            <person name="Schwartz D.C."/>
            <person name="Spatafora J.W."/>
            <person name="Turgeon B.G."/>
            <person name="Yandava C."/>
            <person name="Young S."/>
            <person name="Zhou S."/>
            <person name="Zeng Q."/>
            <person name="Grigoriev I.V."/>
            <person name="Ma L.-J."/>
            <person name="Ciuffetti L.M."/>
        </authorList>
    </citation>
    <scope>NUCLEOTIDE SEQUENCE [LARGE SCALE GENOMIC DNA]</scope>
    <source>
        <strain evidence="6">Pt-1C-BFP</strain>
    </source>
</reference>
<feature type="transmembrane region" description="Helical" evidence="4">
    <location>
        <begin position="43"/>
        <end position="72"/>
    </location>
</feature>
<comment type="similarity">
    <text evidence="2">Belongs to the major facilitator superfamily. Monocarboxylate porter (TC 2.A.1.13) family.</text>
</comment>
<dbReference type="GO" id="GO:0016020">
    <property type="term" value="C:membrane"/>
    <property type="evidence" value="ECO:0007669"/>
    <property type="project" value="UniProtKB-SubCell"/>
</dbReference>
<dbReference type="InParanoid" id="B2WFE5"/>
<dbReference type="KEGG" id="ptrr:6347502"/>
<dbReference type="EMBL" id="DS231624">
    <property type="protein sequence ID" value="EDU42264.1"/>
    <property type="molecule type" value="Genomic_DNA"/>
</dbReference>
<feature type="region of interest" description="Disordered" evidence="3">
    <location>
        <begin position="354"/>
        <end position="378"/>
    </location>
</feature>
<protein>
    <recommendedName>
        <fullName evidence="7">Major facilitator superfamily (MFS) profile domain-containing protein</fullName>
    </recommendedName>
</protein>
<feature type="transmembrane region" description="Helical" evidence="4">
    <location>
        <begin position="323"/>
        <end position="342"/>
    </location>
</feature>
<dbReference type="OrthoDB" id="5667at2759"/>
<dbReference type="Proteomes" id="UP000001471">
    <property type="component" value="Unassembled WGS sequence"/>
</dbReference>
<feature type="transmembrane region" description="Helical" evidence="4">
    <location>
        <begin position="84"/>
        <end position="110"/>
    </location>
</feature>
<keyword evidence="4" id="KW-0472">Membrane</keyword>
<comment type="subcellular location">
    <subcellularLocation>
        <location evidence="1">Membrane</location>
        <topology evidence="1">Multi-pass membrane protein</topology>
    </subcellularLocation>
</comment>
<name>B2WFE5_PYRTR</name>
<keyword evidence="4" id="KW-1133">Transmembrane helix</keyword>
<accession>B2WFE5</accession>
<dbReference type="Pfam" id="PF07690">
    <property type="entry name" value="MFS_1"/>
    <property type="match status" value="1"/>
</dbReference>